<keyword evidence="2" id="KW-1185">Reference proteome</keyword>
<protein>
    <submittedName>
        <fullName evidence="1">CLUMA_CG012405, isoform A</fullName>
    </submittedName>
</protein>
<evidence type="ECO:0000313" key="1">
    <source>
        <dbReference type="EMBL" id="CRK98679.1"/>
    </source>
</evidence>
<evidence type="ECO:0000313" key="2">
    <source>
        <dbReference type="Proteomes" id="UP000183832"/>
    </source>
</evidence>
<gene>
    <name evidence="1" type="ORF">CLUMA_CG012405</name>
</gene>
<dbReference type="Proteomes" id="UP000183832">
    <property type="component" value="Unassembled WGS sequence"/>
</dbReference>
<proteinExistence type="predicted"/>
<sequence>MKLSSQVERLYKKKKAVRISFLTITFNHAECYRSVDFNSLVFTVVLLKHHKLAFPSLNVSQDLLTNILLLKCWYQVHYLENVSDDVK</sequence>
<dbReference type="AlphaFoldDB" id="A0A1J1IEH6"/>
<name>A0A1J1IEH6_9DIPT</name>
<dbReference type="EMBL" id="CVRI01000048">
    <property type="protein sequence ID" value="CRK98679.1"/>
    <property type="molecule type" value="Genomic_DNA"/>
</dbReference>
<accession>A0A1J1IEH6</accession>
<organism evidence="1 2">
    <name type="scientific">Clunio marinus</name>
    <dbReference type="NCBI Taxonomy" id="568069"/>
    <lineage>
        <taxon>Eukaryota</taxon>
        <taxon>Metazoa</taxon>
        <taxon>Ecdysozoa</taxon>
        <taxon>Arthropoda</taxon>
        <taxon>Hexapoda</taxon>
        <taxon>Insecta</taxon>
        <taxon>Pterygota</taxon>
        <taxon>Neoptera</taxon>
        <taxon>Endopterygota</taxon>
        <taxon>Diptera</taxon>
        <taxon>Nematocera</taxon>
        <taxon>Chironomoidea</taxon>
        <taxon>Chironomidae</taxon>
        <taxon>Clunio</taxon>
    </lineage>
</organism>
<reference evidence="1 2" key="1">
    <citation type="submission" date="2015-04" db="EMBL/GenBank/DDBJ databases">
        <authorList>
            <person name="Syromyatnikov M.Y."/>
            <person name="Popov V.N."/>
        </authorList>
    </citation>
    <scope>NUCLEOTIDE SEQUENCE [LARGE SCALE GENOMIC DNA]</scope>
</reference>